<evidence type="ECO:0000313" key="3">
    <source>
        <dbReference type="EMBL" id="UWP60972.1"/>
    </source>
</evidence>
<accession>A0ABY5VKY8</accession>
<dbReference type="Gene3D" id="3.40.720.10">
    <property type="entry name" value="Alkaline Phosphatase, subunit A"/>
    <property type="match status" value="1"/>
</dbReference>
<protein>
    <submittedName>
        <fullName evidence="3">Sulfatase</fullName>
    </submittedName>
</protein>
<comment type="similarity">
    <text evidence="1">Belongs to the sulfatase family.</text>
</comment>
<name>A0ABY5VKY8_9FIRM</name>
<dbReference type="PANTHER" id="PTHR42693">
    <property type="entry name" value="ARYLSULFATASE FAMILY MEMBER"/>
    <property type="match status" value="1"/>
</dbReference>
<dbReference type="Proteomes" id="UP001060164">
    <property type="component" value="Chromosome"/>
</dbReference>
<dbReference type="RefSeq" id="WP_028530057.1">
    <property type="nucleotide sequence ID" value="NZ_CABLBR010000041.1"/>
</dbReference>
<proteinExistence type="inferred from homology"/>
<feature type="domain" description="Sulfatase N-terminal" evidence="2">
    <location>
        <begin position="4"/>
        <end position="334"/>
    </location>
</feature>
<dbReference type="InterPro" id="IPR000917">
    <property type="entry name" value="Sulfatase_N"/>
</dbReference>
<dbReference type="EMBL" id="CP102290">
    <property type="protein sequence ID" value="UWP60972.1"/>
    <property type="molecule type" value="Genomic_DNA"/>
</dbReference>
<organism evidence="3 4">
    <name type="scientific">Ruminococcus gauvreauii</name>
    <dbReference type="NCBI Taxonomy" id="438033"/>
    <lineage>
        <taxon>Bacteria</taxon>
        <taxon>Bacillati</taxon>
        <taxon>Bacillota</taxon>
        <taxon>Clostridia</taxon>
        <taxon>Eubacteriales</taxon>
        <taxon>Oscillospiraceae</taxon>
        <taxon>Ruminococcus</taxon>
    </lineage>
</organism>
<evidence type="ECO:0000259" key="2">
    <source>
        <dbReference type="Pfam" id="PF00884"/>
    </source>
</evidence>
<evidence type="ECO:0000313" key="4">
    <source>
        <dbReference type="Proteomes" id="UP001060164"/>
    </source>
</evidence>
<dbReference type="PANTHER" id="PTHR42693:SF33">
    <property type="entry name" value="ARYLSULFATASE"/>
    <property type="match status" value="1"/>
</dbReference>
<dbReference type="Pfam" id="PF00884">
    <property type="entry name" value="Sulfatase"/>
    <property type="match status" value="1"/>
</dbReference>
<dbReference type="CDD" id="cd16148">
    <property type="entry name" value="sulfatase_like"/>
    <property type="match status" value="1"/>
</dbReference>
<sequence length="508" mass="59200">MKAIMILCDTVNRRTLDFYSKTDPAFTPNLNRLVKRGVVFDSHWCGSAPCMPARKDLMTGRLNFLEKPWGAMEPYDQTLQKVLQEKNVHSMMFADHAHYLIPGGENYTKDFTAWDVYRGQEADPWCIQPDKTGIRKERRPEGWKGEYFEGEEANKRRFKTEYDYPSVKTLYNAAQWLEENHDADNFFLWAEAFDPHDPYDAPKHYLDLYETGDDYDGPDYTHPDYQPNIFTEAETRHLRNRYKALLTMTDRHIGEILDVMDKYDMWKDTMVIFTTDHGYHIGEHGLMAKNYMAPYNEVFHIPLIVCHPEVKPGRCSAVTQNIDVMPTLMEYFGVSEEVLQYPLHGHSLIDLLKGNADRVREGAVYGYFGKQVAYTDGRYTYFRAAADASNRPLFVYTAVPSLLRQYMGANDAVDVSDYDKISMGRYLSWTDYPVYRFPADIIHFHNPSQEFSQRSVFNEETLLFDLENDYEQEHPVCDAALEADMAVKLKECMRLHDAPKEQFERLGL</sequence>
<reference evidence="3" key="1">
    <citation type="journal article" date="2022" name="Cell">
        <title>Design, construction, and in vivo augmentation of a complex gut microbiome.</title>
        <authorList>
            <person name="Cheng A.G."/>
            <person name="Ho P.Y."/>
            <person name="Aranda-Diaz A."/>
            <person name="Jain S."/>
            <person name="Yu F.B."/>
            <person name="Meng X."/>
            <person name="Wang M."/>
            <person name="Iakiviak M."/>
            <person name="Nagashima K."/>
            <person name="Zhao A."/>
            <person name="Murugkar P."/>
            <person name="Patil A."/>
            <person name="Atabakhsh K."/>
            <person name="Weakley A."/>
            <person name="Yan J."/>
            <person name="Brumbaugh A.R."/>
            <person name="Higginbottom S."/>
            <person name="Dimas A."/>
            <person name="Shiver A.L."/>
            <person name="Deutschbauer A."/>
            <person name="Neff N."/>
            <person name="Sonnenburg J.L."/>
            <person name="Huang K.C."/>
            <person name="Fischbach M.A."/>
        </authorList>
    </citation>
    <scope>NUCLEOTIDE SEQUENCE</scope>
    <source>
        <strain evidence="3">DSM 19829</strain>
    </source>
</reference>
<evidence type="ECO:0000256" key="1">
    <source>
        <dbReference type="ARBA" id="ARBA00008779"/>
    </source>
</evidence>
<keyword evidence="4" id="KW-1185">Reference proteome</keyword>
<gene>
    <name evidence="3" type="ORF">NQ502_08070</name>
</gene>
<dbReference type="SUPFAM" id="SSF53649">
    <property type="entry name" value="Alkaline phosphatase-like"/>
    <property type="match status" value="1"/>
</dbReference>
<dbReference type="InterPro" id="IPR050738">
    <property type="entry name" value="Sulfatase"/>
</dbReference>
<dbReference type="InterPro" id="IPR017850">
    <property type="entry name" value="Alkaline_phosphatase_core_sf"/>
</dbReference>